<protein>
    <submittedName>
        <fullName evidence="1">Uncharacterized protein</fullName>
    </submittedName>
</protein>
<keyword evidence="2" id="KW-1185">Reference proteome</keyword>
<dbReference type="AlphaFoldDB" id="F2S925"/>
<organism evidence="1 2">
    <name type="scientific">Trichophyton tonsurans (strain CBS 112818)</name>
    <name type="common">Scalp ringworm fungus</name>
    <dbReference type="NCBI Taxonomy" id="647933"/>
    <lineage>
        <taxon>Eukaryota</taxon>
        <taxon>Fungi</taxon>
        <taxon>Dikarya</taxon>
        <taxon>Ascomycota</taxon>
        <taxon>Pezizomycotina</taxon>
        <taxon>Eurotiomycetes</taxon>
        <taxon>Eurotiomycetidae</taxon>
        <taxon>Onygenales</taxon>
        <taxon>Arthrodermataceae</taxon>
        <taxon>Trichophyton</taxon>
    </lineage>
</organism>
<proteinExistence type="predicted"/>
<evidence type="ECO:0000313" key="2">
    <source>
        <dbReference type="Proteomes" id="UP000009172"/>
    </source>
</evidence>
<dbReference type="EMBL" id="GG698531">
    <property type="protein sequence ID" value="EGE00075.1"/>
    <property type="molecule type" value="Genomic_DNA"/>
</dbReference>
<gene>
    <name evidence="1" type="ORF">TESG_07397</name>
</gene>
<reference evidence="2" key="1">
    <citation type="journal article" date="2012" name="MBio">
        <title>Comparative genome analysis of Trichophyton rubrum and related dermatophytes reveals candidate genes involved in infection.</title>
        <authorList>
            <person name="Martinez D.A."/>
            <person name="Oliver B.G."/>
            <person name="Graeser Y."/>
            <person name="Goldberg J.M."/>
            <person name="Li W."/>
            <person name="Martinez-Rossi N.M."/>
            <person name="Monod M."/>
            <person name="Shelest E."/>
            <person name="Barton R.C."/>
            <person name="Birch E."/>
            <person name="Brakhage A.A."/>
            <person name="Chen Z."/>
            <person name="Gurr S.J."/>
            <person name="Heiman D."/>
            <person name="Heitman J."/>
            <person name="Kosti I."/>
            <person name="Rossi A."/>
            <person name="Saif S."/>
            <person name="Samalova M."/>
            <person name="Saunders C.W."/>
            <person name="Shea T."/>
            <person name="Summerbell R.C."/>
            <person name="Xu J."/>
            <person name="Young S."/>
            <person name="Zeng Q."/>
            <person name="Birren B.W."/>
            <person name="Cuomo C.A."/>
            <person name="White T.C."/>
        </authorList>
    </citation>
    <scope>NUCLEOTIDE SEQUENCE [LARGE SCALE GENOMIC DNA]</scope>
    <source>
        <strain evidence="2">CBS 112818</strain>
    </source>
</reference>
<evidence type="ECO:0000313" key="1">
    <source>
        <dbReference type="EMBL" id="EGE00075.1"/>
    </source>
</evidence>
<dbReference type="Proteomes" id="UP000009172">
    <property type="component" value="Unassembled WGS sequence"/>
</dbReference>
<name>F2S925_TRIT1</name>
<dbReference type="HOGENOM" id="CLU_1866580_0_0_1"/>
<accession>F2S925</accession>
<sequence>MEGKSSPQPRTSLSRNLLVIRPNHGSVAPINAWREGSACDTKITAYLRARVLLTFEVDQLPVQARKSVRPTFRAPPDSSWNRLCVSSPPVNRRSVLLIVVQEEMPLALIWCSFACKAADSHGMGTLCLKSQTLQLYG</sequence>